<accession>A0A6N3T9J9</accession>
<evidence type="ECO:0000313" key="3">
    <source>
        <dbReference type="Proteomes" id="UP000032673"/>
    </source>
</evidence>
<dbReference type="EMBL" id="BJXQ01000036">
    <property type="protein sequence ID" value="GEN04884.1"/>
    <property type="molecule type" value="Genomic_DNA"/>
</dbReference>
<dbReference type="Proteomes" id="UP000321104">
    <property type="component" value="Unassembled WGS sequence"/>
</dbReference>
<dbReference type="AlphaFoldDB" id="A0A6N3T9J9"/>
<evidence type="ECO:0000313" key="1">
    <source>
        <dbReference type="EMBL" id="GAN63665.1"/>
    </source>
</evidence>
<protein>
    <submittedName>
        <fullName evidence="2">Uncharacterized protein</fullName>
    </submittedName>
</protein>
<name>A0A6N3T9J9_9PROT</name>
<proteinExistence type="predicted"/>
<evidence type="ECO:0000313" key="4">
    <source>
        <dbReference type="Proteomes" id="UP000321104"/>
    </source>
</evidence>
<organism evidence="2 4">
    <name type="scientific">Acetobacter indonesiensis</name>
    <dbReference type="NCBI Taxonomy" id="104101"/>
    <lineage>
        <taxon>Bacteria</taxon>
        <taxon>Pseudomonadati</taxon>
        <taxon>Pseudomonadota</taxon>
        <taxon>Alphaproteobacteria</taxon>
        <taxon>Acetobacterales</taxon>
        <taxon>Acetobacteraceae</taxon>
        <taxon>Acetobacter</taxon>
    </lineage>
</organism>
<dbReference type="EMBL" id="BAMW01000035">
    <property type="protein sequence ID" value="GAN63665.1"/>
    <property type="molecule type" value="Genomic_DNA"/>
</dbReference>
<keyword evidence="3" id="KW-1185">Reference proteome</keyword>
<gene>
    <name evidence="1" type="ORF">Abin_037_005</name>
    <name evidence="2" type="ORF">AIN02nite_29090</name>
</gene>
<reference evidence="2 4" key="2">
    <citation type="submission" date="2019-07" db="EMBL/GenBank/DDBJ databases">
        <title>Whole genome shotgun sequence of Acetobacter indonesiensis NBRC 16471.</title>
        <authorList>
            <person name="Hosoyama A."/>
            <person name="Uohara A."/>
            <person name="Ohji S."/>
            <person name="Ichikawa N."/>
        </authorList>
    </citation>
    <scope>NUCLEOTIDE SEQUENCE [LARGE SCALE GENOMIC DNA]</scope>
    <source>
        <strain evidence="2 4">NBRC 16471</strain>
    </source>
</reference>
<comment type="caution">
    <text evidence="2">The sequence shown here is derived from an EMBL/GenBank/DDBJ whole genome shotgun (WGS) entry which is preliminary data.</text>
</comment>
<sequence>MKGNVMKKIKNAVLFKTHFWDSVVEKNFINVLLNSTEADIYIIIDSDDSSIIPSWVRERAVILNYTFESADKLGLAWGYQGFGGFWYNGDYHQNIFINQYGYYDFICSVEYDVYVNENIDRIFERMNNENIDVICRIQKIPNTHWSHLNGCVGYYDVDKYINKGLFCISFFSSQACKLIYKRRLEMSEEKIKNDIAAWPIGECVMIHEPILHNMKVMDLEKFCDFIDMYDWAPSYVSSQIPQNISCFIHPLAGREKYFYTNFYQKYKSIASMEDDYVVKGILDIHKINDFSFYAKALNIGLEEKYKKILFNSFKINFDNKYNIIKSENEISNYEILSCNMLEYNFDHLFLREINDDENSFQFEAQSEFKFKLQTENRNKKYLIIVSRNNFECEIKFKENENLLSFVKKSYSIDNACITKFIFEKEIQDIFVEMKSLKQMDLLSIKVINKLFDEFDLYRSNLEWEEWKETIGEFGKISCFNI</sequence>
<reference evidence="1 3" key="1">
    <citation type="submission" date="2012-11" db="EMBL/GenBank/DDBJ databases">
        <title>Whole genome sequence of Acetobacter indonesiensis 5H-1.</title>
        <authorList>
            <person name="Azuma Y."/>
            <person name="Higashiura N."/>
            <person name="Hirakawa H."/>
            <person name="Matsushita K."/>
        </authorList>
    </citation>
    <scope>NUCLEOTIDE SEQUENCE [LARGE SCALE GENOMIC DNA]</scope>
    <source>
        <strain evidence="1 3">5H-1</strain>
    </source>
</reference>
<evidence type="ECO:0000313" key="2">
    <source>
        <dbReference type="EMBL" id="GEN04884.1"/>
    </source>
</evidence>
<dbReference type="Proteomes" id="UP000032673">
    <property type="component" value="Unassembled WGS sequence"/>
</dbReference>